<evidence type="ECO:0000313" key="2">
    <source>
        <dbReference type="EMBL" id="EER31481.1"/>
    </source>
</evidence>
<dbReference type="KEGG" id="ctp:CTRG_05211"/>
<feature type="region of interest" description="Disordered" evidence="1">
    <location>
        <begin position="732"/>
        <end position="757"/>
    </location>
</feature>
<dbReference type="OrthoDB" id="4021105at2759"/>
<dbReference type="AlphaFoldDB" id="C5MGL8"/>
<dbReference type="VEuPathDB" id="FungiDB:CTRG_05211"/>
<dbReference type="GeneID" id="8299527"/>
<dbReference type="EMBL" id="GG692401">
    <property type="protein sequence ID" value="EER31481.1"/>
    <property type="molecule type" value="Genomic_DNA"/>
</dbReference>
<proteinExistence type="predicted"/>
<protein>
    <submittedName>
        <fullName evidence="2">Uncharacterized protein</fullName>
    </submittedName>
</protein>
<keyword evidence="3" id="KW-1185">Reference proteome</keyword>
<dbReference type="SUPFAM" id="SSF52047">
    <property type="entry name" value="RNI-like"/>
    <property type="match status" value="1"/>
</dbReference>
<sequence length="871" mass="99834">METTTEELFRKLVELPIDVVAIILSYLPKCMLPHLLYFPPIRNVVATCILSNVKIVPIVSRHSKNYHLQDVCEGCTDGAMPIELSKLKKGIKQWRIYPKTVQLCSLDSFRVIKDTYPLLLAKAQEINGSFDFHEGGDRKIMVESAVKFEHLKLYGFDTYFEEHPDVFPKNVRNLELVGTEIKSFKIEGLNGLRIRNSKPLDEASIATLPDDLKMLECEIHTHGDFNLPRGLHTLGIDGFSNNSNFKLGQLDQLKFLNFSSKLTTKIDDIGLIADNLKSLILSRCTNLMDYQRLRRFNNLEMFAIVEGYYPIDLFNETSFPNMKEFMYSGKSTIFPRPLSRNIKKEGEYLRKISNLELILPPNLEMLGLTNAEDMHINFAKSKFPSSLSVLNLYNVSFRNNHFNLLPSLVHVEIISAAFDIDKDFSLPENATTVSIDAERIRISNLDFLYHLPRKLERFDLAASKKVIMPKLTQKVEWPDTLKELELRRLDIDSEMLAMLNLKNSNIKNIEFYSGKLGKLNLSLFPVDIERLFLERMGITELPESFESLSKLRHLSLRRNYFGRVKSIKLPKLHCLNVNHCDLRFISPFIESMRSEKKVKPLGGESELLVKAMDNWHLNPKDVKKSLNMNKNMTLTVNSFDMGLHSLSNHSSRFSCDREVDGFLISETEYSDFDEDEGYDTSDSLSSPRDYLSDCDCNVNHEEMSDEDEMADNVDNWQDLYDDEEEIEQYYGNYNEDDDDDDDDDGDDGDDDDDEDDLVDFPFFEFMRENNEEFNGGGIRHIGHHVFMESEDEEDDGFAEFGDLGLPPDADGLSVLTALIGIKAMQDNGIPPDLARRAIDSGFLRELVRSELGDRFPGLDDDDDSDEGEDDD</sequence>
<evidence type="ECO:0000256" key="1">
    <source>
        <dbReference type="SAM" id="MobiDB-lite"/>
    </source>
</evidence>
<organism evidence="2 3">
    <name type="scientific">Candida tropicalis (strain ATCC MYA-3404 / T1)</name>
    <name type="common">Yeast</name>
    <dbReference type="NCBI Taxonomy" id="294747"/>
    <lineage>
        <taxon>Eukaryota</taxon>
        <taxon>Fungi</taxon>
        <taxon>Dikarya</taxon>
        <taxon>Ascomycota</taxon>
        <taxon>Saccharomycotina</taxon>
        <taxon>Pichiomycetes</taxon>
        <taxon>Debaryomycetaceae</taxon>
        <taxon>Candida/Lodderomyces clade</taxon>
        <taxon>Candida</taxon>
    </lineage>
</organism>
<dbReference type="InterPro" id="IPR032675">
    <property type="entry name" value="LRR_dom_sf"/>
</dbReference>
<dbReference type="STRING" id="294747.C5MGL8"/>
<name>C5MGL8_CANTT</name>
<dbReference type="RefSeq" id="XP_002550913.1">
    <property type="nucleotide sequence ID" value="XM_002550867.1"/>
</dbReference>
<dbReference type="Gene3D" id="3.80.10.10">
    <property type="entry name" value="Ribonuclease Inhibitor"/>
    <property type="match status" value="1"/>
</dbReference>
<dbReference type="Proteomes" id="UP000002037">
    <property type="component" value="Unassembled WGS sequence"/>
</dbReference>
<gene>
    <name evidence="2" type="ORF">CTRG_05211</name>
</gene>
<dbReference type="eggNOG" id="KOG2739">
    <property type="taxonomic scope" value="Eukaryota"/>
</dbReference>
<evidence type="ECO:0000313" key="3">
    <source>
        <dbReference type="Proteomes" id="UP000002037"/>
    </source>
</evidence>
<reference evidence="2 3" key="1">
    <citation type="journal article" date="2009" name="Nature">
        <title>Evolution of pathogenicity and sexual reproduction in eight Candida genomes.</title>
        <authorList>
            <person name="Butler G."/>
            <person name="Rasmussen M.D."/>
            <person name="Lin M.F."/>
            <person name="Santos M.A."/>
            <person name="Sakthikumar S."/>
            <person name="Munro C.A."/>
            <person name="Rheinbay E."/>
            <person name="Grabherr M."/>
            <person name="Forche A."/>
            <person name="Reedy J.L."/>
            <person name="Agrafioti I."/>
            <person name="Arnaud M.B."/>
            <person name="Bates S."/>
            <person name="Brown A.J."/>
            <person name="Brunke S."/>
            <person name="Costanzo M.C."/>
            <person name="Fitzpatrick D.A."/>
            <person name="de Groot P.W."/>
            <person name="Harris D."/>
            <person name="Hoyer L.L."/>
            <person name="Hube B."/>
            <person name="Klis F.M."/>
            <person name="Kodira C."/>
            <person name="Lennard N."/>
            <person name="Logue M.E."/>
            <person name="Martin R."/>
            <person name="Neiman A.M."/>
            <person name="Nikolaou E."/>
            <person name="Quail M.A."/>
            <person name="Quinn J."/>
            <person name="Santos M.C."/>
            <person name="Schmitzberger F.F."/>
            <person name="Sherlock G."/>
            <person name="Shah P."/>
            <person name="Silverstein K.A."/>
            <person name="Skrzypek M.S."/>
            <person name="Soll D."/>
            <person name="Staggs R."/>
            <person name="Stansfield I."/>
            <person name="Stumpf M.P."/>
            <person name="Sudbery P.E."/>
            <person name="Srikantha T."/>
            <person name="Zeng Q."/>
            <person name="Berman J."/>
            <person name="Berriman M."/>
            <person name="Heitman J."/>
            <person name="Gow N.A."/>
            <person name="Lorenz M.C."/>
            <person name="Birren B.W."/>
            <person name="Kellis M."/>
            <person name="Cuomo C.A."/>
        </authorList>
    </citation>
    <scope>NUCLEOTIDE SEQUENCE [LARGE SCALE GENOMIC DNA]</scope>
    <source>
        <strain evidence="3">ATCC MYA-3404 / T1</strain>
    </source>
</reference>
<accession>C5MGL8</accession>
<feature type="compositionally biased region" description="Acidic residues" evidence="1">
    <location>
        <begin position="734"/>
        <end position="757"/>
    </location>
</feature>
<dbReference type="HOGENOM" id="CLU_016174_1_1_1"/>